<evidence type="ECO:0000259" key="6">
    <source>
        <dbReference type="Pfam" id="PF01425"/>
    </source>
</evidence>
<comment type="catalytic activity">
    <reaction evidence="1">
        <text>a monocarboxylic acid amide + H2O = a monocarboxylate + NH4(+)</text>
        <dbReference type="Rhea" id="RHEA:12020"/>
        <dbReference type="ChEBI" id="CHEBI:15377"/>
        <dbReference type="ChEBI" id="CHEBI:28938"/>
        <dbReference type="ChEBI" id="CHEBI:35757"/>
        <dbReference type="ChEBI" id="CHEBI:83628"/>
        <dbReference type="EC" id="3.5.1.4"/>
    </reaction>
</comment>
<dbReference type="Gene3D" id="3.90.1300.10">
    <property type="entry name" value="Amidase signature (AS) domain"/>
    <property type="match status" value="1"/>
</dbReference>
<dbReference type="GO" id="GO:0004040">
    <property type="term" value="F:amidase activity"/>
    <property type="evidence" value="ECO:0007669"/>
    <property type="project" value="UniProtKB-EC"/>
</dbReference>
<dbReference type="InParanoid" id="A0A2N3MZ79"/>
<reference evidence="7 8" key="1">
    <citation type="journal article" date="2017" name="G3 (Bethesda)">
        <title>First Draft Genome Sequence of the Pathogenic Fungus Lomentospora prolificans (Formerly Scedosporium prolificans).</title>
        <authorList>
            <person name="Luo R."/>
            <person name="Zimin A."/>
            <person name="Workman R."/>
            <person name="Fan Y."/>
            <person name="Pertea G."/>
            <person name="Grossman N."/>
            <person name="Wear M.P."/>
            <person name="Jia B."/>
            <person name="Miller H."/>
            <person name="Casadevall A."/>
            <person name="Timp W."/>
            <person name="Zhang S.X."/>
            <person name="Salzberg S.L."/>
        </authorList>
    </citation>
    <scope>NUCLEOTIDE SEQUENCE [LARGE SCALE GENOMIC DNA]</scope>
    <source>
        <strain evidence="7 8">JHH-5317</strain>
    </source>
</reference>
<dbReference type="PANTHER" id="PTHR46072:SF8">
    <property type="entry name" value="AMIDASE DOMAIN-CONTAINING PROTEIN"/>
    <property type="match status" value="1"/>
</dbReference>
<dbReference type="PIRSF" id="PIRSF001221">
    <property type="entry name" value="Amidase_fungi"/>
    <property type="match status" value="1"/>
</dbReference>
<feature type="domain" description="Amidase" evidence="6">
    <location>
        <begin position="81"/>
        <end position="551"/>
    </location>
</feature>
<dbReference type="Pfam" id="PF01425">
    <property type="entry name" value="Amidase"/>
    <property type="match status" value="1"/>
</dbReference>
<comment type="similarity">
    <text evidence="2">Belongs to the amidase family.</text>
</comment>
<keyword evidence="4" id="KW-0378">Hydrolase</keyword>
<comment type="caution">
    <text evidence="7">The sequence shown here is derived from an EMBL/GenBank/DDBJ whole genome shotgun (WGS) entry which is preliminary data.</text>
</comment>
<evidence type="ECO:0000256" key="2">
    <source>
        <dbReference type="ARBA" id="ARBA00009199"/>
    </source>
</evidence>
<protein>
    <recommendedName>
        <fullName evidence="3">amidase</fullName>
        <ecNumber evidence="3">3.5.1.4</ecNumber>
    </recommendedName>
</protein>
<dbReference type="VEuPathDB" id="FungiDB:jhhlp_008849"/>
<feature type="active site" description="Charge relay system" evidence="5">
    <location>
        <position position="219"/>
    </location>
</feature>
<evidence type="ECO:0000256" key="5">
    <source>
        <dbReference type="PIRSR" id="PIRSR001221-1"/>
    </source>
</evidence>
<dbReference type="EMBL" id="NLAX01001623">
    <property type="protein sequence ID" value="PKS05472.1"/>
    <property type="molecule type" value="Genomic_DNA"/>
</dbReference>
<evidence type="ECO:0000313" key="7">
    <source>
        <dbReference type="EMBL" id="PKS05472.1"/>
    </source>
</evidence>
<proteinExistence type="inferred from homology"/>
<feature type="active site" description="Charge relay system" evidence="5">
    <location>
        <position position="136"/>
    </location>
</feature>
<dbReference type="InterPro" id="IPR036928">
    <property type="entry name" value="AS_sf"/>
</dbReference>
<dbReference type="Proteomes" id="UP000233524">
    <property type="component" value="Unassembled WGS sequence"/>
</dbReference>
<evidence type="ECO:0000256" key="3">
    <source>
        <dbReference type="ARBA" id="ARBA00012922"/>
    </source>
</evidence>
<gene>
    <name evidence="7" type="ORF">jhhlp_008849</name>
</gene>
<organism evidence="7 8">
    <name type="scientific">Lomentospora prolificans</name>
    <dbReference type="NCBI Taxonomy" id="41688"/>
    <lineage>
        <taxon>Eukaryota</taxon>
        <taxon>Fungi</taxon>
        <taxon>Dikarya</taxon>
        <taxon>Ascomycota</taxon>
        <taxon>Pezizomycotina</taxon>
        <taxon>Sordariomycetes</taxon>
        <taxon>Hypocreomycetidae</taxon>
        <taxon>Microascales</taxon>
        <taxon>Microascaceae</taxon>
        <taxon>Lomentospora</taxon>
    </lineage>
</organism>
<dbReference type="SUPFAM" id="SSF75304">
    <property type="entry name" value="Amidase signature (AS) enzymes"/>
    <property type="match status" value="1"/>
</dbReference>
<sequence length="567" mass="62220">MTAATEPWELKAQRKRDQILRSIPEDWRLKPSDIARASEQRDISGRFFENFLDRETIDITSRETTAIVAGLQNNTLSAVQVTRAFCQAAAVAHQMNPCLLGLFIDEALEQAKELDAFYKQHGQPIGPMHGLPVSLKDQFHVGSADTTMAYVGWVDGKLGVDTETDPGFESEIVKELRSLGAVFYCKTSLPQTVLLGETINNIIGRTVNPFNKHLSCGGSSGGEGVLLALRASPVGLGTDIAGSVRIPASFCGVFAIKPTPERLSYRGVANTNPGQNTCRSTVGLLSTSLEGLEFSFKAILSSKPWLSDPAVAPIPWREDELQSIRDRVDTKGRPTGKPLKIGLYWRDPSMEPHPPVRRGMKIVADALRKAGHTIVEWQPPDHSVGVRIHQAFIYADGAADVQAHIKKSGEPILPEHGSRFEPRDPMPLLDYQDLTIKGLEFENQYSDYWNSTALDDGQVVDAFIMPTAPHAAVLHNKYLTPTYTEAINMLNYSAVAFPVTKADKNLDPIDTEYVPAEGLDKTNWETYDAEMYHEGPVGVQVVTRKFEEEKALAIAGVVCAALNAAAD</sequence>
<dbReference type="OrthoDB" id="6428749at2759"/>
<evidence type="ECO:0000256" key="4">
    <source>
        <dbReference type="ARBA" id="ARBA00022801"/>
    </source>
</evidence>
<dbReference type="InterPro" id="IPR023631">
    <property type="entry name" value="Amidase_dom"/>
</dbReference>
<keyword evidence="8" id="KW-1185">Reference proteome</keyword>
<dbReference type="InterPro" id="IPR020556">
    <property type="entry name" value="Amidase_CS"/>
</dbReference>
<dbReference type="FunCoup" id="A0A2N3MZ79">
    <property type="interactions" value="56"/>
</dbReference>
<evidence type="ECO:0000313" key="8">
    <source>
        <dbReference type="Proteomes" id="UP000233524"/>
    </source>
</evidence>
<dbReference type="AlphaFoldDB" id="A0A2N3MZ79"/>
<feature type="active site" description="Acyl-ester intermediate" evidence="5">
    <location>
        <position position="243"/>
    </location>
</feature>
<dbReference type="PROSITE" id="PS00571">
    <property type="entry name" value="AMIDASES"/>
    <property type="match status" value="1"/>
</dbReference>
<dbReference type="PANTHER" id="PTHR46072">
    <property type="entry name" value="AMIDASE-RELATED-RELATED"/>
    <property type="match status" value="1"/>
</dbReference>
<name>A0A2N3MZ79_9PEZI</name>
<dbReference type="STRING" id="41688.A0A2N3MZ79"/>
<dbReference type="EC" id="3.5.1.4" evidence="3"/>
<evidence type="ECO:0000256" key="1">
    <source>
        <dbReference type="ARBA" id="ARBA00001311"/>
    </source>
</evidence>
<accession>A0A2N3MZ79</accession>